<gene>
    <name evidence="1" type="ORF">RM423_10430</name>
</gene>
<proteinExistence type="predicted"/>
<accession>A0ABU2JA07</accession>
<sequence>MAISDDIPMRPELAYYYPEPYWVAHESSWIKSLLLFFDGVAILLPNYMTGRELVADPSLAEPLADLGLLTVLEPEWFVDDQLSNRLAEGMVELITGGAFDGGTGDPAPFDALSMSRMGFAELSMSRMGSRDRGVFDMIHDELKARGLARDTEDGLSIPLRRDVRQVYLLLLAQEAREAGQRQGLDLQPITNGRNMEEVIRRFLELAPMPSREDVVAFDLATASIDLDAVPLDEVLDFRSRHRDEHRDYMLNLRLFIADVSAADPADRSRLLQQRQARLNDQARGLTKLTFAAFKRPTDAGGFGLGLTGAAWSLAAGNPVPAGLAALGAALRIAPSREAGSAYSYIFRAHRQWG</sequence>
<keyword evidence="2" id="KW-1185">Reference proteome</keyword>
<evidence type="ECO:0008006" key="3">
    <source>
        <dbReference type="Google" id="ProtNLM"/>
    </source>
</evidence>
<evidence type="ECO:0000313" key="2">
    <source>
        <dbReference type="Proteomes" id="UP001183176"/>
    </source>
</evidence>
<organism evidence="1 2">
    <name type="scientific">Jatrophihabitans lederbergiae</name>
    <dbReference type="NCBI Taxonomy" id="3075547"/>
    <lineage>
        <taxon>Bacteria</taxon>
        <taxon>Bacillati</taxon>
        <taxon>Actinomycetota</taxon>
        <taxon>Actinomycetes</taxon>
        <taxon>Jatrophihabitantales</taxon>
        <taxon>Jatrophihabitantaceae</taxon>
        <taxon>Jatrophihabitans</taxon>
    </lineage>
</organism>
<protein>
    <recommendedName>
        <fullName evidence="3">DUF2236 domain-containing protein</fullName>
    </recommendedName>
</protein>
<evidence type="ECO:0000313" key="1">
    <source>
        <dbReference type="EMBL" id="MDT0261812.1"/>
    </source>
</evidence>
<reference evidence="2" key="1">
    <citation type="submission" date="2023-07" db="EMBL/GenBank/DDBJ databases">
        <title>30 novel species of actinomycetes from the DSMZ collection.</title>
        <authorList>
            <person name="Nouioui I."/>
        </authorList>
    </citation>
    <scope>NUCLEOTIDE SEQUENCE [LARGE SCALE GENOMIC DNA]</scope>
    <source>
        <strain evidence="2">DSM 44399</strain>
    </source>
</reference>
<name>A0ABU2JA07_9ACTN</name>
<dbReference type="RefSeq" id="WP_311422966.1">
    <property type="nucleotide sequence ID" value="NZ_JAVREH010000010.1"/>
</dbReference>
<comment type="caution">
    <text evidence="1">The sequence shown here is derived from an EMBL/GenBank/DDBJ whole genome shotgun (WGS) entry which is preliminary data.</text>
</comment>
<dbReference type="EMBL" id="JAVREH010000010">
    <property type="protein sequence ID" value="MDT0261812.1"/>
    <property type="molecule type" value="Genomic_DNA"/>
</dbReference>
<dbReference type="Proteomes" id="UP001183176">
    <property type="component" value="Unassembled WGS sequence"/>
</dbReference>